<evidence type="ECO:0000313" key="2">
    <source>
        <dbReference type="Proteomes" id="UP000186364"/>
    </source>
</evidence>
<dbReference type="Proteomes" id="UP000186364">
    <property type="component" value="Unassembled WGS sequence"/>
</dbReference>
<dbReference type="OrthoDB" id="8370293at2"/>
<organism evidence="1 2">
    <name type="scientific">Xaviernesmea oryzae</name>
    <dbReference type="NCBI Taxonomy" id="464029"/>
    <lineage>
        <taxon>Bacteria</taxon>
        <taxon>Pseudomonadati</taxon>
        <taxon>Pseudomonadota</taxon>
        <taxon>Alphaproteobacteria</taxon>
        <taxon>Hyphomicrobiales</taxon>
        <taxon>Rhizobiaceae</taxon>
        <taxon>Rhizobium/Agrobacterium group</taxon>
        <taxon>Xaviernesmea</taxon>
    </lineage>
</organism>
<protein>
    <submittedName>
        <fullName evidence="1">Uncharacterized protein</fullName>
    </submittedName>
</protein>
<comment type="caution">
    <text evidence="1">The sequence shown here is derived from an EMBL/GenBank/DDBJ whole genome shotgun (WGS) entry which is preliminary data.</text>
</comment>
<reference evidence="1 2" key="1">
    <citation type="submission" date="2016-09" db="EMBL/GenBank/DDBJ databases">
        <title>Rhizobium sp. nov., a novel species isolated from the rice rhizosphere.</title>
        <authorList>
            <person name="Zhao J."/>
            <person name="Zhang X."/>
        </authorList>
    </citation>
    <scope>NUCLEOTIDE SEQUENCE [LARGE SCALE GENOMIC DNA]</scope>
    <source>
        <strain evidence="1 2">1.7048</strain>
    </source>
</reference>
<accession>A0A1Q9AZ71</accession>
<proteinExistence type="predicted"/>
<dbReference type="RefSeq" id="WP_075626883.1">
    <property type="nucleotide sequence ID" value="NZ_FOAM01000006.1"/>
</dbReference>
<sequence length="166" mass="18083">MTPAGNSADLVASILSRLRRAGLACLLFGGWAEEAIGLRLPGPHGDIDLLHVGPGFAGLDAFLAGSEELTPRPAKCFAHKRAFLIGDVLCEVILVEMQVGLPVTRFWGDVDFAWHHPLAEPEPVYLDGHALACASRANLLAYRHRHAETQPWRWRAAESRVAPFSS</sequence>
<gene>
    <name evidence="1" type="ORF">BJF93_02685</name>
</gene>
<dbReference type="EMBL" id="MKIP01000034">
    <property type="protein sequence ID" value="OLP60990.1"/>
    <property type="molecule type" value="Genomic_DNA"/>
</dbReference>
<dbReference type="Gene3D" id="3.30.460.40">
    <property type="match status" value="1"/>
</dbReference>
<dbReference type="AlphaFoldDB" id="A0A1Q9AZ71"/>
<name>A0A1Q9AZ71_9HYPH</name>
<keyword evidence="2" id="KW-1185">Reference proteome</keyword>
<evidence type="ECO:0000313" key="1">
    <source>
        <dbReference type="EMBL" id="OLP60990.1"/>
    </source>
</evidence>